<dbReference type="InterPro" id="IPR036390">
    <property type="entry name" value="WH_DNA-bd_sf"/>
</dbReference>
<dbReference type="PANTHER" id="PTHR30419:SF8">
    <property type="entry name" value="NITROGEN ASSIMILATION TRANSCRIPTIONAL ACTIVATOR-RELATED"/>
    <property type="match status" value="1"/>
</dbReference>
<dbReference type="EMBL" id="JAUDCG010000048">
    <property type="protein sequence ID" value="MDM8157862.1"/>
    <property type="molecule type" value="Genomic_DNA"/>
</dbReference>
<dbReference type="PRINTS" id="PR00039">
    <property type="entry name" value="HTHLYSR"/>
</dbReference>
<dbReference type="InterPro" id="IPR050950">
    <property type="entry name" value="HTH-type_LysR_regulators"/>
</dbReference>
<sequence length="294" mass="33087">MEIRTLYSFLCAAREGNITKAAEKLHLSQPALSRQLAALEDEVGTLLLIRGKRHLQLTEAGMLLRRRAEEILALVDKTEKELLDQSESLSGTLSIGAAECEAARVLLPQLVKRFHQLHPQVTYAFTSGTADLIRDRIDSGLLDFGILMEPVDLERYDFVRLPFFEEWGALVSVHAPLAQKGSLRPRDLESIPLIYSGRTIVQNEINSWLQDSADRLTILATYDLISNAVSFAADDLGAVIVSRGAYGTHQDERVRFLPFAPTLRTGTVLVWKKHQLFSPLFNRFLEQVYHYLDA</sequence>
<comment type="similarity">
    <text evidence="1">Belongs to the LysR transcriptional regulatory family.</text>
</comment>
<dbReference type="Gene3D" id="1.10.10.10">
    <property type="entry name" value="Winged helix-like DNA-binding domain superfamily/Winged helix DNA-binding domain"/>
    <property type="match status" value="1"/>
</dbReference>
<proteinExistence type="inferred from homology"/>
<evidence type="ECO:0000256" key="2">
    <source>
        <dbReference type="ARBA" id="ARBA00023015"/>
    </source>
</evidence>
<accession>A0ABT7UE13</accession>
<reference evidence="6 7" key="2">
    <citation type="submission" date="2023-06" db="EMBL/GenBank/DDBJ databases">
        <title>Identification and characterization of horizontal gene transfer across gut microbiota members of farm animals based on homology search.</title>
        <authorList>
            <person name="Schwarzerova J."/>
            <person name="Nykrynova M."/>
            <person name="Jureckova K."/>
            <person name="Cejkova D."/>
            <person name="Rychlik I."/>
        </authorList>
    </citation>
    <scope>NUCLEOTIDE SEQUENCE [LARGE SCALE GENOMIC DNA]</scope>
    <source>
        <strain evidence="6 7">ET39</strain>
    </source>
</reference>
<dbReference type="SUPFAM" id="SSF53850">
    <property type="entry name" value="Periplasmic binding protein-like II"/>
    <property type="match status" value="1"/>
</dbReference>
<dbReference type="InterPro" id="IPR000847">
    <property type="entry name" value="LysR_HTH_N"/>
</dbReference>
<protein>
    <submittedName>
        <fullName evidence="6">LysR family transcriptional regulator</fullName>
    </submittedName>
</protein>
<dbReference type="CDD" id="cd05466">
    <property type="entry name" value="PBP2_LTTR_substrate"/>
    <property type="match status" value="1"/>
</dbReference>
<evidence type="ECO:0000313" key="7">
    <source>
        <dbReference type="Proteomes" id="UP001529340"/>
    </source>
</evidence>
<dbReference type="Pfam" id="PF03466">
    <property type="entry name" value="LysR_substrate"/>
    <property type="match status" value="1"/>
</dbReference>
<evidence type="ECO:0000256" key="3">
    <source>
        <dbReference type="ARBA" id="ARBA00023125"/>
    </source>
</evidence>
<keyword evidence="4" id="KW-0804">Transcription</keyword>
<dbReference type="RefSeq" id="WP_289608305.1">
    <property type="nucleotide sequence ID" value="NZ_JAUDCG010000048.1"/>
</dbReference>
<dbReference type="SUPFAM" id="SSF46785">
    <property type="entry name" value="Winged helix' DNA-binding domain"/>
    <property type="match status" value="1"/>
</dbReference>
<dbReference type="PANTHER" id="PTHR30419">
    <property type="entry name" value="HTH-TYPE TRANSCRIPTIONAL REGULATOR YBHD"/>
    <property type="match status" value="1"/>
</dbReference>
<reference evidence="6 7" key="3">
    <citation type="submission" date="2023-06" db="EMBL/GenBank/DDBJ databases">
        <authorList>
            <person name="Zeman M."/>
            <person name="Kubasova T."/>
            <person name="Jahodarova E."/>
            <person name="Nykrynova M."/>
            <person name="Rychlik I."/>
        </authorList>
    </citation>
    <scope>NUCLEOTIDE SEQUENCE [LARGE SCALE GENOMIC DNA]</scope>
    <source>
        <strain evidence="6 7">ET39</strain>
    </source>
</reference>
<reference evidence="7" key="1">
    <citation type="submission" date="2023-06" db="EMBL/GenBank/DDBJ databases">
        <title>Identification and characterization of horizontal gene transfer across gut microbiota members of farm animals based on homology search.</title>
        <authorList>
            <person name="Zeman M."/>
            <person name="Kubasova T."/>
            <person name="Jahodarova E."/>
            <person name="Nykrynova M."/>
            <person name="Rychlik I."/>
        </authorList>
    </citation>
    <scope>NUCLEOTIDE SEQUENCE [LARGE SCALE GENOMIC DNA]</scope>
    <source>
        <strain evidence="7">ET39</strain>
    </source>
</reference>
<dbReference type="InterPro" id="IPR036388">
    <property type="entry name" value="WH-like_DNA-bd_sf"/>
</dbReference>
<dbReference type="Pfam" id="PF00126">
    <property type="entry name" value="HTH_1"/>
    <property type="match status" value="1"/>
</dbReference>
<feature type="domain" description="HTH lysR-type" evidence="5">
    <location>
        <begin position="1"/>
        <end position="58"/>
    </location>
</feature>
<comment type="caution">
    <text evidence="6">The sequence shown here is derived from an EMBL/GenBank/DDBJ whole genome shotgun (WGS) entry which is preliminary data.</text>
</comment>
<dbReference type="Gene3D" id="3.40.190.290">
    <property type="match status" value="1"/>
</dbReference>
<gene>
    <name evidence="6" type="ORF">QUV96_09455</name>
</gene>
<keyword evidence="3" id="KW-0238">DNA-binding</keyword>
<dbReference type="PROSITE" id="PS50931">
    <property type="entry name" value="HTH_LYSR"/>
    <property type="match status" value="1"/>
</dbReference>
<dbReference type="Proteomes" id="UP001529340">
    <property type="component" value="Unassembled WGS sequence"/>
</dbReference>
<keyword evidence="2" id="KW-0805">Transcription regulation</keyword>
<evidence type="ECO:0000256" key="1">
    <source>
        <dbReference type="ARBA" id="ARBA00009437"/>
    </source>
</evidence>
<evidence type="ECO:0000256" key="4">
    <source>
        <dbReference type="ARBA" id="ARBA00023163"/>
    </source>
</evidence>
<evidence type="ECO:0000313" key="6">
    <source>
        <dbReference type="EMBL" id="MDM8157862.1"/>
    </source>
</evidence>
<dbReference type="InterPro" id="IPR005119">
    <property type="entry name" value="LysR_subst-bd"/>
</dbReference>
<keyword evidence="7" id="KW-1185">Reference proteome</keyword>
<evidence type="ECO:0000259" key="5">
    <source>
        <dbReference type="PROSITE" id="PS50931"/>
    </source>
</evidence>
<organism evidence="6 7">
    <name type="scientific">Amedibacillus dolichus</name>
    <dbReference type="NCBI Taxonomy" id="31971"/>
    <lineage>
        <taxon>Bacteria</taxon>
        <taxon>Bacillati</taxon>
        <taxon>Bacillota</taxon>
        <taxon>Erysipelotrichia</taxon>
        <taxon>Erysipelotrichales</taxon>
        <taxon>Erysipelotrichaceae</taxon>
        <taxon>Amedibacillus</taxon>
    </lineage>
</organism>
<name>A0ABT7UE13_9FIRM</name>